<dbReference type="EMBL" id="CAJQZP010001427">
    <property type="protein sequence ID" value="CAG5045543.1"/>
    <property type="molecule type" value="Genomic_DNA"/>
</dbReference>
<organism evidence="1 2">
    <name type="scientific">Parnassius apollo</name>
    <name type="common">Apollo butterfly</name>
    <name type="synonym">Papilio apollo</name>
    <dbReference type="NCBI Taxonomy" id="110799"/>
    <lineage>
        <taxon>Eukaryota</taxon>
        <taxon>Metazoa</taxon>
        <taxon>Ecdysozoa</taxon>
        <taxon>Arthropoda</taxon>
        <taxon>Hexapoda</taxon>
        <taxon>Insecta</taxon>
        <taxon>Pterygota</taxon>
        <taxon>Neoptera</taxon>
        <taxon>Endopterygota</taxon>
        <taxon>Lepidoptera</taxon>
        <taxon>Glossata</taxon>
        <taxon>Ditrysia</taxon>
        <taxon>Papilionoidea</taxon>
        <taxon>Papilionidae</taxon>
        <taxon>Parnassiinae</taxon>
        <taxon>Parnassini</taxon>
        <taxon>Parnassius</taxon>
        <taxon>Parnassius</taxon>
    </lineage>
</organism>
<evidence type="ECO:0000313" key="2">
    <source>
        <dbReference type="Proteomes" id="UP000691718"/>
    </source>
</evidence>
<dbReference type="AlphaFoldDB" id="A0A8S3XXH5"/>
<name>A0A8S3XXH5_PARAO</name>
<sequence>MQALQALEAMEQLGNAPHRRRKVYQKRYDPFSLPDVEFKKRYRFNKRTASFIIDLVRWFAMLSCISETSLPDGEEYP</sequence>
<evidence type="ECO:0000313" key="1">
    <source>
        <dbReference type="EMBL" id="CAG5045543.1"/>
    </source>
</evidence>
<reference evidence="1" key="1">
    <citation type="submission" date="2021-04" db="EMBL/GenBank/DDBJ databases">
        <authorList>
            <person name="Tunstrom K."/>
        </authorList>
    </citation>
    <scope>NUCLEOTIDE SEQUENCE</scope>
</reference>
<keyword evidence="2" id="KW-1185">Reference proteome</keyword>
<accession>A0A8S3XXH5</accession>
<proteinExistence type="predicted"/>
<dbReference type="Proteomes" id="UP000691718">
    <property type="component" value="Unassembled WGS sequence"/>
</dbReference>
<gene>
    <name evidence="1" type="ORF">PAPOLLO_LOCUS23326</name>
</gene>
<protein>
    <submittedName>
        <fullName evidence="1">(apollo) hypothetical protein</fullName>
    </submittedName>
</protein>
<comment type="caution">
    <text evidence="1">The sequence shown here is derived from an EMBL/GenBank/DDBJ whole genome shotgun (WGS) entry which is preliminary data.</text>
</comment>
<dbReference type="OrthoDB" id="2430314at2759"/>